<name>A0A649VCQ1_9CAUD</name>
<dbReference type="Proteomes" id="UP000423609">
    <property type="component" value="Segment"/>
</dbReference>
<proteinExistence type="predicted"/>
<evidence type="ECO:0000313" key="1">
    <source>
        <dbReference type="EMBL" id="QGJ90086.1"/>
    </source>
</evidence>
<evidence type="ECO:0000313" key="2">
    <source>
        <dbReference type="Proteomes" id="UP000423609"/>
    </source>
</evidence>
<protein>
    <submittedName>
        <fullName evidence="1">Uncharacterized protein</fullName>
    </submittedName>
</protein>
<gene>
    <name evidence="1" type="primary">46</name>
    <name evidence="1" type="ORF">PBI_INDLULAMITHI_46</name>
</gene>
<keyword evidence="2" id="KW-1185">Reference proteome</keyword>
<organism evidence="1 2">
    <name type="scientific">Mycobacterium phage Indlulamithi</name>
    <dbReference type="NCBI Taxonomy" id="2656582"/>
    <lineage>
        <taxon>Viruses</taxon>
        <taxon>Duplodnaviria</taxon>
        <taxon>Heunggongvirae</taxon>
        <taxon>Uroviricota</taxon>
        <taxon>Caudoviricetes</taxon>
        <taxon>Indlulamithivirus</taxon>
        <taxon>Indlulamithivirus indlulamithi</taxon>
    </lineage>
</organism>
<dbReference type="KEGG" id="vg:55624484"/>
<dbReference type="EMBL" id="MN585993">
    <property type="protein sequence ID" value="QGJ90086.1"/>
    <property type="molecule type" value="Genomic_DNA"/>
</dbReference>
<accession>A0A649VCQ1</accession>
<sequence length="148" mass="16521">MVSKIILVNASTQLDPIRKGIAQARHSLRVCVDGDAVKFKIDGGTWSPGYGGIDPGSDYAYYQRNSEAEKCIAIVLNDDGTMEDQCYTWETAQTYAQQGKVVRAVQADGHMSIEAIQRLCDADRERYWDCFDPGDQYTGPTPREFDDV</sequence>
<dbReference type="GeneID" id="55624484"/>
<dbReference type="RefSeq" id="YP_009853798.1">
    <property type="nucleotide sequence ID" value="NC_048824.1"/>
</dbReference>
<reference evidence="1 2" key="1">
    <citation type="submission" date="2019-10" db="EMBL/GenBank/DDBJ databases">
        <authorList>
            <person name="Garlena R.A."/>
            <person name="Russell D.A."/>
            <person name="Pope W.H."/>
            <person name="Jacobs-Sera D."/>
            <person name="Hatfull G.F."/>
        </authorList>
    </citation>
    <scope>NUCLEOTIDE SEQUENCE [LARGE SCALE GENOMIC DNA]</scope>
</reference>